<protein>
    <submittedName>
        <fullName evidence="1">Uncharacterized protein</fullName>
    </submittedName>
</protein>
<name>A0A0G1Y1A8_9BACT</name>
<dbReference type="EMBL" id="LCRN01000004">
    <property type="protein sequence ID" value="KKW37016.1"/>
    <property type="molecule type" value="Genomic_DNA"/>
</dbReference>
<sequence>MGRDSLIHHPDRLPSEAIGVKEDPSLLSVDQIEAMDVGDLARLGGIENVSEEIKDRLSDRAFDKLTLALGERQHEKDNEVFEVPEGEPDFYFCTDKVSIFSTNPNMVTFFVMERFPKVEQEAEPSTSKITIVFTPYVPCVHGTCGVSVLRQFKEAQSPDVRFDNCGIGSIVKKGDEVDIRWGSGAGTQNPNREDLDYFGVYPQKFADWIKEHIRRNMGEIIGK</sequence>
<evidence type="ECO:0000313" key="1">
    <source>
        <dbReference type="EMBL" id="KKW37016.1"/>
    </source>
</evidence>
<reference evidence="1 2" key="1">
    <citation type="journal article" date="2015" name="Nature">
        <title>rRNA introns, odd ribosomes, and small enigmatic genomes across a large radiation of phyla.</title>
        <authorList>
            <person name="Brown C.T."/>
            <person name="Hug L.A."/>
            <person name="Thomas B.C."/>
            <person name="Sharon I."/>
            <person name="Castelle C.J."/>
            <person name="Singh A."/>
            <person name="Wilkins M.J."/>
            <person name="Williams K.H."/>
            <person name="Banfield J.F."/>
        </authorList>
    </citation>
    <scope>NUCLEOTIDE SEQUENCE [LARGE SCALE GENOMIC DNA]</scope>
</reference>
<organism evidence="1 2">
    <name type="scientific">Candidatus Uhrbacteria bacterium GW2011_GWC2_53_7</name>
    <dbReference type="NCBI Taxonomy" id="1618986"/>
    <lineage>
        <taxon>Bacteria</taxon>
        <taxon>Candidatus Uhriibacteriota</taxon>
    </lineage>
</organism>
<proteinExistence type="predicted"/>
<gene>
    <name evidence="1" type="ORF">UY82_C0004G0011</name>
</gene>
<comment type="caution">
    <text evidence="1">The sequence shown here is derived from an EMBL/GenBank/DDBJ whole genome shotgun (WGS) entry which is preliminary data.</text>
</comment>
<accession>A0A0G1Y1A8</accession>
<evidence type="ECO:0000313" key="2">
    <source>
        <dbReference type="Proteomes" id="UP000033865"/>
    </source>
</evidence>
<dbReference type="Proteomes" id="UP000033865">
    <property type="component" value="Unassembled WGS sequence"/>
</dbReference>
<dbReference type="AlphaFoldDB" id="A0A0G1Y1A8"/>